<dbReference type="EMBL" id="JBFTWV010000211">
    <property type="protein sequence ID" value="KAL2783798.1"/>
    <property type="molecule type" value="Genomic_DNA"/>
</dbReference>
<dbReference type="InterPro" id="IPR016169">
    <property type="entry name" value="FAD-bd_PCMH_sub2"/>
</dbReference>
<name>A0ABR4FKL9_9EURO</name>
<dbReference type="SUPFAM" id="SSF56176">
    <property type="entry name" value="FAD-binding/transporter-associated domain-like"/>
    <property type="match status" value="1"/>
</dbReference>
<organism evidence="6 7">
    <name type="scientific">Aspergillus keveii</name>
    <dbReference type="NCBI Taxonomy" id="714993"/>
    <lineage>
        <taxon>Eukaryota</taxon>
        <taxon>Fungi</taxon>
        <taxon>Dikarya</taxon>
        <taxon>Ascomycota</taxon>
        <taxon>Pezizomycotina</taxon>
        <taxon>Eurotiomycetes</taxon>
        <taxon>Eurotiomycetidae</taxon>
        <taxon>Eurotiales</taxon>
        <taxon>Aspergillaceae</taxon>
        <taxon>Aspergillus</taxon>
        <taxon>Aspergillus subgen. Nidulantes</taxon>
    </lineage>
</organism>
<evidence type="ECO:0000256" key="3">
    <source>
        <dbReference type="ARBA" id="ARBA00022827"/>
    </source>
</evidence>
<dbReference type="Proteomes" id="UP001610563">
    <property type="component" value="Unassembled WGS sequence"/>
</dbReference>
<evidence type="ECO:0000256" key="1">
    <source>
        <dbReference type="ARBA" id="ARBA00001974"/>
    </source>
</evidence>
<keyword evidence="2" id="KW-0285">Flavoprotein</keyword>
<protein>
    <recommendedName>
        <fullName evidence="5">FAD-binding PCMH-type domain-containing protein</fullName>
    </recommendedName>
</protein>
<dbReference type="Gene3D" id="1.10.45.10">
    <property type="entry name" value="Vanillyl-alcohol Oxidase, Chain A, domain 4"/>
    <property type="match status" value="1"/>
</dbReference>
<dbReference type="InterPro" id="IPR016164">
    <property type="entry name" value="FAD-linked_Oxase-like_C"/>
</dbReference>
<dbReference type="PROSITE" id="PS51387">
    <property type="entry name" value="FAD_PCMH"/>
    <property type="match status" value="1"/>
</dbReference>
<dbReference type="InterPro" id="IPR016167">
    <property type="entry name" value="FAD-bd_PCMH_sub1"/>
</dbReference>
<gene>
    <name evidence="6" type="ORF">BJX66DRAFT_344626</name>
</gene>
<dbReference type="Pfam" id="PF01565">
    <property type="entry name" value="FAD_binding_4"/>
    <property type="match status" value="1"/>
</dbReference>
<reference evidence="6 7" key="1">
    <citation type="submission" date="2024-07" db="EMBL/GenBank/DDBJ databases">
        <title>Section-level genome sequencing and comparative genomics of Aspergillus sections Usti and Cavernicolus.</title>
        <authorList>
            <consortium name="Lawrence Berkeley National Laboratory"/>
            <person name="Nybo J.L."/>
            <person name="Vesth T.C."/>
            <person name="Theobald S."/>
            <person name="Frisvad J.C."/>
            <person name="Larsen T.O."/>
            <person name="Kjaerboelling I."/>
            <person name="Rothschild-Mancinelli K."/>
            <person name="Lyhne E.K."/>
            <person name="Kogle M.E."/>
            <person name="Barry K."/>
            <person name="Clum A."/>
            <person name="Na H."/>
            <person name="Ledsgaard L."/>
            <person name="Lin J."/>
            <person name="Lipzen A."/>
            <person name="Kuo A."/>
            <person name="Riley R."/>
            <person name="Mondo S."/>
            <person name="Labutti K."/>
            <person name="Haridas S."/>
            <person name="Pangalinan J."/>
            <person name="Salamov A.A."/>
            <person name="Simmons B.A."/>
            <person name="Magnuson J.K."/>
            <person name="Chen J."/>
            <person name="Drula E."/>
            <person name="Henrissat B."/>
            <person name="Wiebenga A."/>
            <person name="Lubbers R.J."/>
            <person name="Gomes A.C."/>
            <person name="Makela M.R."/>
            <person name="Stajich J."/>
            <person name="Grigoriev I.V."/>
            <person name="Mortensen U.H."/>
            <person name="De Vries R.P."/>
            <person name="Baker S.E."/>
            <person name="Andersen M.R."/>
        </authorList>
    </citation>
    <scope>NUCLEOTIDE SEQUENCE [LARGE SCALE GENOMIC DNA]</scope>
    <source>
        <strain evidence="6 7">CBS 209.92</strain>
    </source>
</reference>
<dbReference type="Gene3D" id="3.40.462.10">
    <property type="entry name" value="FAD-linked oxidases, C-terminal domain"/>
    <property type="match status" value="1"/>
</dbReference>
<evidence type="ECO:0000256" key="2">
    <source>
        <dbReference type="ARBA" id="ARBA00022630"/>
    </source>
</evidence>
<keyword evidence="3" id="KW-0274">FAD</keyword>
<evidence type="ECO:0000313" key="7">
    <source>
        <dbReference type="Proteomes" id="UP001610563"/>
    </source>
</evidence>
<dbReference type="InterPro" id="IPR016171">
    <property type="entry name" value="Vanillyl_alc_oxidase_C-sub2"/>
</dbReference>
<comment type="caution">
    <text evidence="6">The sequence shown here is derived from an EMBL/GenBank/DDBJ whole genome shotgun (WGS) entry which is preliminary data.</text>
</comment>
<dbReference type="SUPFAM" id="SSF55103">
    <property type="entry name" value="FAD-linked oxidases, C-terminal domain"/>
    <property type="match status" value="1"/>
</dbReference>
<evidence type="ECO:0000313" key="6">
    <source>
        <dbReference type="EMBL" id="KAL2783798.1"/>
    </source>
</evidence>
<evidence type="ECO:0000259" key="5">
    <source>
        <dbReference type="PROSITE" id="PS51387"/>
    </source>
</evidence>
<dbReference type="InterPro" id="IPR004113">
    <property type="entry name" value="FAD-bd_oxidored_4_C"/>
</dbReference>
<dbReference type="PANTHER" id="PTHR11748">
    <property type="entry name" value="D-LACTATE DEHYDROGENASE"/>
    <property type="match status" value="1"/>
</dbReference>
<dbReference type="Pfam" id="PF02913">
    <property type="entry name" value="FAD-oxidase_C"/>
    <property type="match status" value="1"/>
</dbReference>
<dbReference type="InterPro" id="IPR036318">
    <property type="entry name" value="FAD-bd_PCMH-like_sf"/>
</dbReference>
<dbReference type="InterPro" id="IPR016170">
    <property type="entry name" value="Cytok_DH_C_sf"/>
</dbReference>
<sequence>MSSKPTIVPRPPTLDECHSGIPDNLLSPALQVKARLAGNQDLTPHERKELPVVPLGHTREEFMRAVSELAHILGQQNIEINDKPLDDGWYIEHPNTHDAFNLLDPEDTVSSAAVYPGSVEEVQAVVRWANKFRIPIFPISIGRNLGYGGAAPRVRGSVIVDLGRRMNRVLDIDPDNCTCLVEPGVTFYALYEAIQKRGFKHLWIDVPDLGGGSVIGNTLDRGVGYTPYGDHYAMHSGMEVVLPQGQLVRTGMGALPNNNTWQTFPYGFGPYYDGIFTQSNFGIVTKMGMTLMPNPGGHESFMYTFEKEEDLPEIVEIIRPLRIGNILENVAQLKHVIQEVAALGKPRSAWVRPGESLKDSIKRVAKELPCGDCTWVYYGTCYGPPELRNARLKLIHEAFTKISGARKIDHRGLPPDHYFWSRDRICSGVPDIQELNWLNWVPNGAHVFFSPICPIRGEDATRLLAIAKKWHEAHNLDCFPAFCVGLREMHLIINVVYNRGCKESRHSAYRCMRGMIQEAAGYGYGEYRTHLLFQDQVSRTYSWNDCALMGLHNTVKDCLDPNGILAPGRQGIWPSSYRDNGWELTCDDTEVDGEENRLSEGDAVARTRKTVDVKL</sequence>
<dbReference type="InterPro" id="IPR016166">
    <property type="entry name" value="FAD-bd_PCMH"/>
</dbReference>
<keyword evidence="7" id="KW-1185">Reference proteome</keyword>
<comment type="cofactor">
    <cofactor evidence="1">
        <name>FAD</name>
        <dbReference type="ChEBI" id="CHEBI:57692"/>
    </cofactor>
</comment>
<proteinExistence type="predicted"/>
<feature type="domain" description="FAD-binding PCMH-type" evidence="5">
    <location>
        <begin position="106"/>
        <end position="294"/>
    </location>
</feature>
<dbReference type="PANTHER" id="PTHR11748:SF114">
    <property type="entry name" value="ARYL-ALCOHOL OXIDASE VANILLYL-ALCOHOL OXIDASE (AFU_ORTHOLOGUE AFUA_3G09500)-RELATED"/>
    <property type="match status" value="1"/>
</dbReference>
<evidence type="ECO:0000256" key="4">
    <source>
        <dbReference type="ARBA" id="ARBA00023002"/>
    </source>
</evidence>
<dbReference type="InterPro" id="IPR006094">
    <property type="entry name" value="Oxid_FAD_bind_N"/>
</dbReference>
<keyword evidence="4" id="KW-0560">Oxidoreductase</keyword>
<dbReference type="Gene3D" id="3.30.43.10">
    <property type="entry name" value="Uridine Diphospho-n-acetylenolpyruvylglucosamine Reductase, domain 2"/>
    <property type="match status" value="1"/>
</dbReference>
<dbReference type="Gene3D" id="3.30.465.10">
    <property type="match status" value="1"/>
</dbReference>
<accession>A0ABR4FKL9</accession>